<dbReference type="OrthoDB" id="8062037at2759"/>
<evidence type="ECO:0000256" key="2">
    <source>
        <dbReference type="ARBA" id="ARBA00022771"/>
    </source>
</evidence>
<evidence type="ECO:0000256" key="3">
    <source>
        <dbReference type="ARBA" id="ARBA00022833"/>
    </source>
</evidence>
<evidence type="ECO:0000256" key="4">
    <source>
        <dbReference type="PROSITE-ProRule" id="PRU00175"/>
    </source>
</evidence>
<dbReference type="Pfam" id="PF13639">
    <property type="entry name" value="zf-RING_2"/>
    <property type="match status" value="1"/>
</dbReference>
<keyword evidence="5" id="KW-0732">Signal</keyword>
<evidence type="ECO:0000313" key="7">
    <source>
        <dbReference type="EMBL" id="KZV16142.1"/>
    </source>
</evidence>
<feature type="signal peptide" evidence="5">
    <location>
        <begin position="1"/>
        <end position="18"/>
    </location>
</feature>
<dbReference type="PROSITE" id="PS50089">
    <property type="entry name" value="ZF_RING_2"/>
    <property type="match status" value="1"/>
</dbReference>
<evidence type="ECO:0000256" key="5">
    <source>
        <dbReference type="SAM" id="SignalP"/>
    </source>
</evidence>
<keyword evidence="3" id="KW-0862">Zinc</keyword>
<organism evidence="7 8">
    <name type="scientific">Dorcoceras hygrometricum</name>
    <dbReference type="NCBI Taxonomy" id="472368"/>
    <lineage>
        <taxon>Eukaryota</taxon>
        <taxon>Viridiplantae</taxon>
        <taxon>Streptophyta</taxon>
        <taxon>Embryophyta</taxon>
        <taxon>Tracheophyta</taxon>
        <taxon>Spermatophyta</taxon>
        <taxon>Magnoliopsida</taxon>
        <taxon>eudicotyledons</taxon>
        <taxon>Gunneridae</taxon>
        <taxon>Pentapetalae</taxon>
        <taxon>asterids</taxon>
        <taxon>lamiids</taxon>
        <taxon>Lamiales</taxon>
        <taxon>Gesneriaceae</taxon>
        <taxon>Didymocarpoideae</taxon>
        <taxon>Trichosporeae</taxon>
        <taxon>Loxocarpinae</taxon>
        <taxon>Dorcoceras</taxon>
    </lineage>
</organism>
<reference evidence="7 8" key="1">
    <citation type="journal article" date="2015" name="Proc. Natl. Acad. Sci. U.S.A.">
        <title>The resurrection genome of Boea hygrometrica: A blueprint for survival of dehydration.</title>
        <authorList>
            <person name="Xiao L."/>
            <person name="Yang G."/>
            <person name="Zhang L."/>
            <person name="Yang X."/>
            <person name="Zhao S."/>
            <person name="Ji Z."/>
            <person name="Zhou Q."/>
            <person name="Hu M."/>
            <person name="Wang Y."/>
            <person name="Chen M."/>
            <person name="Xu Y."/>
            <person name="Jin H."/>
            <person name="Xiao X."/>
            <person name="Hu G."/>
            <person name="Bao F."/>
            <person name="Hu Y."/>
            <person name="Wan P."/>
            <person name="Li L."/>
            <person name="Deng X."/>
            <person name="Kuang T."/>
            <person name="Xiang C."/>
            <person name="Zhu J.K."/>
            <person name="Oliver M.J."/>
            <person name="He Y."/>
        </authorList>
    </citation>
    <scope>NUCLEOTIDE SEQUENCE [LARGE SCALE GENOMIC DNA]</scope>
    <source>
        <strain evidence="8">cv. XS01</strain>
    </source>
</reference>
<dbReference type="SMART" id="SM00184">
    <property type="entry name" value="RING"/>
    <property type="match status" value="1"/>
</dbReference>
<protein>
    <submittedName>
        <fullName evidence="7">RING/U-box superfamily protein</fullName>
    </submittedName>
</protein>
<keyword evidence="2 4" id="KW-0863">Zinc-finger</keyword>
<dbReference type="InterPro" id="IPR001841">
    <property type="entry name" value="Znf_RING"/>
</dbReference>
<dbReference type="PANTHER" id="PTHR45969:SF9">
    <property type="entry name" value="RING-TYPE DOMAIN-CONTAINING PROTEIN"/>
    <property type="match status" value="1"/>
</dbReference>
<name>A0A2Z7AB35_9LAMI</name>
<proteinExistence type="predicted"/>
<dbReference type="SUPFAM" id="SSF57850">
    <property type="entry name" value="RING/U-box"/>
    <property type="match status" value="1"/>
</dbReference>
<evidence type="ECO:0000259" key="6">
    <source>
        <dbReference type="PROSITE" id="PS50089"/>
    </source>
</evidence>
<dbReference type="AlphaFoldDB" id="A0A2Z7AB35"/>
<feature type="chain" id="PRO_5016444447" evidence="5">
    <location>
        <begin position="19"/>
        <end position="139"/>
    </location>
</feature>
<dbReference type="GO" id="GO:0061630">
    <property type="term" value="F:ubiquitin protein ligase activity"/>
    <property type="evidence" value="ECO:0007669"/>
    <property type="project" value="TreeGrafter"/>
</dbReference>
<dbReference type="PANTHER" id="PTHR45969">
    <property type="entry name" value="RING ZINC FINGER PROTEIN-RELATED"/>
    <property type="match status" value="1"/>
</dbReference>
<dbReference type="GO" id="GO:0008270">
    <property type="term" value="F:zinc ion binding"/>
    <property type="evidence" value="ECO:0007669"/>
    <property type="project" value="UniProtKB-KW"/>
</dbReference>
<dbReference type="Gene3D" id="3.30.40.10">
    <property type="entry name" value="Zinc/RING finger domain, C3HC4 (zinc finger)"/>
    <property type="match status" value="1"/>
</dbReference>
<keyword evidence="1" id="KW-0479">Metal-binding</keyword>
<dbReference type="Proteomes" id="UP000250235">
    <property type="component" value="Unassembled WGS sequence"/>
</dbReference>
<feature type="domain" description="RING-type" evidence="6">
    <location>
        <begin position="78"/>
        <end position="121"/>
    </location>
</feature>
<accession>A0A2Z7AB35</accession>
<dbReference type="GO" id="GO:0016567">
    <property type="term" value="P:protein ubiquitination"/>
    <property type="evidence" value="ECO:0007669"/>
    <property type="project" value="TreeGrafter"/>
</dbReference>
<dbReference type="InterPro" id="IPR013083">
    <property type="entry name" value="Znf_RING/FYVE/PHD"/>
</dbReference>
<sequence length="139" mass="16372">MCNFTFILFSCIWIPVLRVTQPLLRLFSFLLYPHDPPKNTIFQETASWELDLPVSRFQGSGFCRKNGRETISEHEQMCSICLMEFEKDDLVNELPGCGHVFHVDCMEKWLDRFQFTCPLCRSMVLQNRSSPCKMWDSSY</sequence>
<evidence type="ECO:0000313" key="8">
    <source>
        <dbReference type="Proteomes" id="UP000250235"/>
    </source>
</evidence>
<keyword evidence="8" id="KW-1185">Reference proteome</keyword>
<gene>
    <name evidence="7" type="ORF">F511_13278</name>
</gene>
<evidence type="ECO:0000256" key="1">
    <source>
        <dbReference type="ARBA" id="ARBA00022723"/>
    </source>
</evidence>
<dbReference type="EMBL" id="KV019564">
    <property type="protein sequence ID" value="KZV16142.1"/>
    <property type="molecule type" value="Genomic_DNA"/>
</dbReference>